<feature type="domain" description="Helitron helicase-like" evidence="1">
    <location>
        <begin position="30"/>
        <end position="144"/>
    </location>
</feature>
<keyword evidence="3" id="KW-1185">Reference proteome</keyword>
<dbReference type="InterPro" id="IPR025476">
    <property type="entry name" value="Helitron_helicase-like"/>
</dbReference>
<evidence type="ECO:0000313" key="2">
    <source>
        <dbReference type="EMBL" id="THU88260.1"/>
    </source>
</evidence>
<organism evidence="2 3">
    <name type="scientific">Dendrothele bispora (strain CBS 962.96)</name>
    <dbReference type="NCBI Taxonomy" id="1314807"/>
    <lineage>
        <taxon>Eukaryota</taxon>
        <taxon>Fungi</taxon>
        <taxon>Dikarya</taxon>
        <taxon>Basidiomycota</taxon>
        <taxon>Agaricomycotina</taxon>
        <taxon>Agaricomycetes</taxon>
        <taxon>Agaricomycetidae</taxon>
        <taxon>Agaricales</taxon>
        <taxon>Agaricales incertae sedis</taxon>
        <taxon>Dendrothele</taxon>
    </lineage>
</organism>
<accession>A0A4S8LHD2</accession>
<dbReference type="Pfam" id="PF14214">
    <property type="entry name" value="Helitron_like_N"/>
    <property type="match status" value="1"/>
</dbReference>
<reference evidence="2 3" key="1">
    <citation type="journal article" date="2019" name="Nat. Ecol. Evol.">
        <title>Megaphylogeny resolves global patterns of mushroom evolution.</title>
        <authorList>
            <person name="Varga T."/>
            <person name="Krizsan K."/>
            <person name="Foldi C."/>
            <person name="Dima B."/>
            <person name="Sanchez-Garcia M."/>
            <person name="Sanchez-Ramirez S."/>
            <person name="Szollosi G.J."/>
            <person name="Szarkandi J.G."/>
            <person name="Papp V."/>
            <person name="Albert L."/>
            <person name="Andreopoulos W."/>
            <person name="Angelini C."/>
            <person name="Antonin V."/>
            <person name="Barry K.W."/>
            <person name="Bougher N.L."/>
            <person name="Buchanan P."/>
            <person name="Buyck B."/>
            <person name="Bense V."/>
            <person name="Catcheside P."/>
            <person name="Chovatia M."/>
            <person name="Cooper J."/>
            <person name="Damon W."/>
            <person name="Desjardin D."/>
            <person name="Finy P."/>
            <person name="Geml J."/>
            <person name="Haridas S."/>
            <person name="Hughes K."/>
            <person name="Justo A."/>
            <person name="Karasinski D."/>
            <person name="Kautmanova I."/>
            <person name="Kiss B."/>
            <person name="Kocsube S."/>
            <person name="Kotiranta H."/>
            <person name="LaButti K.M."/>
            <person name="Lechner B.E."/>
            <person name="Liimatainen K."/>
            <person name="Lipzen A."/>
            <person name="Lukacs Z."/>
            <person name="Mihaltcheva S."/>
            <person name="Morgado L.N."/>
            <person name="Niskanen T."/>
            <person name="Noordeloos M.E."/>
            <person name="Ohm R.A."/>
            <person name="Ortiz-Santana B."/>
            <person name="Ovrebo C."/>
            <person name="Racz N."/>
            <person name="Riley R."/>
            <person name="Savchenko A."/>
            <person name="Shiryaev A."/>
            <person name="Soop K."/>
            <person name="Spirin V."/>
            <person name="Szebenyi C."/>
            <person name="Tomsovsky M."/>
            <person name="Tulloss R.E."/>
            <person name="Uehling J."/>
            <person name="Grigoriev I.V."/>
            <person name="Vagvolgyi C."/>
            <person name="Papp T."/>
            <person name="Martin F.M."/>
            <person name="Miettinen O."/>
            <person name="Hibbett D.S."/>
            <person name="Nagy L.G."/>
        </authorList>
    </citation>
    <scope>NUCLEOTIDE SEQUENCE [LARGE SCALE GENOMIC DNA]</scope>
    <source>
        <strain evidence="2 3">CBS 962.96</strain>
    </source>
</reference>
<evidence type="ECO:0000313" key="3">
    <source>
        <dbReference type="Proteomes" id="UP000297245"/>
    </source>
</evidence>
<sequence length="223" mass="25961">MFPTLFSLGIGGFEDPKRKTPVSFDTQANYYLDLHDRRFRYHYSFLFRRMQHLQVHFTTSSKRYASVTLKNLASRIDKEKFISSPSDDERKAFHLLKEVNTVAARVPGSQSTKVHIRNEIRSYFGYFGLPHLFFTFNPCAVHNENVNLDSMVPNLVPRIERAFRLAPAFQYLLGWDFKTGKSTECGGIFGKLRAFYGTQLNTYPIKILNHDVKDLPYLLLFMI</sequence>
<dbReference type="Proteomes" id="UP000297245">
    <property type="component" value="Unassembled WGS sequence"/>
</dbReference>
<gene>
    <name evidence="2" type="ORF">K435DRAFT_821710</name>
</gene>
<protein>
    <recommendedName>
        <fullName evidence="1">Helitron helicase-like domain-containing protein</fullName>
    </recommendedName>
</protein>
<dbReference type="OrthoDB" id="432234at2759"/>
<dbReference type="AlphaFoldDB" id="A0A4S8LHD2"/>
<dbReference type="EMBL" id="ML179415">
    <property type="protein sequence ID" value="THU88260.1"/>
    <property type="molecule type" value="Genomic_DNA"/>
</dbReference>
<evidence type="ECO:0000259" key="1">
    <source>
        <dbReference type="Pfam" id="PF14214"/>
    </source>
</evidence>
<name>A0A4S8LHD2_DENBC</name>
<proteinExistence type="predicted"/>